<dbReference type="SUPFAM" id="SSF81301">
    <property type="entry name" value="Nucleotidyltransferase"/>
    <property type="match status" value="1"/>
</dbReference>
<keyword evidence="4" id="KW-1185">Reference proteome</keyword>
<dbReference type="InterPro" id="IPR041633">
    <property type="entry name" value="Polbeta"/>
</dbReference>
<dbReference type="AlphaFoldDB" id="F9U8T6"/>
<feature type="region of interest" description="Disordered" evidence="1">
    <location>
        <begin position="37"/>
        <end position="62"/>
    </location>
</feature>
<dbReference type="Proteomes" id="UP000005459">
    <property type="component" value="Unassembled WGS sequence"/>
</dbReference>
<reference evidence="3 4" key="1">
    <citation type="submission" date="2011-06" db="EMBL/GenBank/DDBJ databases">
        <title>The draft genome of Thiocapsa marina 5811.</title>
        <authorList>
            <consortium name="US DOE Joint Genome Institute (JGI-PGF)"/>
            <person name="Lucas S."/>
            <person name="Han J."/>
            <person name="Cheng J.-F."/>
            <person name="Goodwin L."/>
            <person name="Pitluck S."/>
            <person name="Peters L."/>
            <person name="Land M.L."/>
            <person name="Hauser L."/>
            <person name="Vogl K."/>
            <person name="Liu Z."/>
            <person name="Imhoff J."/>
            <person name="Thiel V."/>
            <person name="Frigaard N.-U."/>
            <person name="Bryant D."/>
            <person name="Woyke T.J."/>
        </authorList>
    </citation>
    <scope>NUCLEOTIDE SEQUENCE [LARGE SCALE GENOMIC DNA]</scope>
    <source>
        <strain evidence="3 4">5811</strain>
    </source>
</reference>
<sequence length="191" mass="20907">MPFIRRTGHLNLKGLVTPAPRCHACCGALRHEPYWPALEQPHHPAPVQTLDDGPDQEHNPEMSARSSLFAPINCPAGTPFTPGEQQLLAIFVTNSLHRFDSTAIERILVFGSRARGEGGEDSDLDLAVFVSGAADRSIARDLSDIAESAQEGWEDLPHLRPIVIRDGDGTSRRLLDDIMQDGIELWAKTSA</sequence>
<evidence type="ECO:0000256" key="1">
    <source>
        <dbReference type="SAM" id="MobiDB-lite"/>
    </source>
</evidence>
<dbReference type="Pfam" id="PF18765">
    <property type="entry name" value="Polbeta"/>
    <property type="match status" value="1"/>
</dbReference>
<organism evidence="3 4">
    <name type="scientific">Thiocapsa marina 5811</name>
    <dbReference type="NCBI Taxonomy" id="768671"/>
    <lineage>
        <taxon>Bacteria</taxon>
        <taxon>Pseudomonadati</taxon>
        <taxon>Pseudomonadota</taxon>
        <taxon>Gammaproteobacteria</taxon>
        <taxon>Chromatiales</taxon>
        <taxon>Chromatiaceae</taxon>
        <taxon>Thiocapsa</taxon>
    </lineage>
</organism>
<evidence type="ECO:0000313" key="4">
    <source>
        <dbReference type="Proteomes" id="UP000005459"/>
    </source>
</evidence>
<proteinExistence type="predicted"/>
<protein>
    <submittedName>
        <fullName evidence="3">DNA polymerase beta domain protein region</fullName>
    </submittedName>
</protein>
<name>F9U8T6_9GAMM</name>
<gene>
    <name evidence="3" type="ORF">ThimaDRAFT_1338</name>
</gene>
<dbReference type="CDD" id="cd05403">
    <property type="entry name" value="NT_KNTase_like"/>
    <property type="match status" value="1"/>
</dbReference>
<dbReference type="PANTHER" id="PTHR33933:SF1">
    <property type="entry name" value="PROTEIN ADENYLYLTRANSFERASE MNTA-RELATED"/>
    <property type="match status" value="1"/>
</dbReference>
<accession>F9U8T6</accession>
<feature type="domain" description="Polymerase beta nucleotidyltransferase" evidence="2">
    <location>
        <begin position="102"/>
        <end position="187"/>
    </location>
</feature>
<evidence type="ECO:0000313" key="3">
    <source>
        <dbReference type="EMBL" id="EGV19194.1"/>
    </source>
</evidence>
<dbReference type="STRING" id="768671.ThimaDRAFT_1338"/>
<dbReference type="InterPro" id="IPR043519">
    <property type="entry name" value="NT_sf"/>
</dbReference>
<dbReference type="InterPro" id="IPR052548">
    <property type="entry name" value="Type_VII_TA_antitoxin"/>
</dbReference>
<dbReference type="EMBL" id="AFWV01000004">
    <property type="protein sequence ID" value="EGV19194.1"/>
    <property type="molecule type" value="Genomic_DNA"/>
</dbReference>
<dbReference type="Gene3D" id="3.30.460.10">
    <property type="entry name" value="Beta Polymerase, domain 2"/>
    <property type="match status" value="1"/>
</dbReference>
<evidence type="ECO:0000259" key="2">
    <source>
        <dbReference type="Pfam" id="PF18765"/>
    </source>
</evidence>
<dbReference type="PANTHER" id="PTHR33933">
    <property type="entry name" value="NUCLEOTIDYLTRANSFERASE"/>
    <property type="match status" value="1"/>
</dbReference>